<dbReference type="EMBL" id="QXFX01001068">
    <property type="protein sequence ID" value="KAE9097428.1"/>
    <property type="molecule type" value="Genomic_DNA"/>
</dbReference>
<dbReference type="Proteomes" id="UP000440367">
    <property type="component" value="Unassembled WGS sequence"/>
</dbReference>
<evidence type="ECO:0000313" key="2">
    <source>
        <dbReference type="EMBL" id="KAE9246005.1"/>
    </source>
</evidence>
<dbReference type="EMBL" id="QXGD01000250">
    <property type="protein sequence ID" value="KAE9246005.1"/>
    <property type="molecule type" value="Genomic_DNA"/>
</dbReference>
<sequence length="73" mass="7694">MIVGADVAAEAATVCCDWRLLTAAARDNERQRPLAVAAISALAGFACDRAPSFRAAEHCLVALVPLVPHNMFS</sequence>
<accession>A0A6A4A014</accession>
<evidence type="ECO:0000313" key="1">
    <source>
        <dbReference type="EMBL" id="KAE9097428.1"/>
    </source>
</evidence>
<dbReference type="Proteomes" id="UP000488956">
    <property type="component" value="Unassembled WGS sequence"/>
</dbReference>
<protein>
    <submittedName>
        <fullName evidence="2">Uncharacterized protein</fullName>
    </submittedName>
</protein>
<comment type="caution">
    <text evidence="2">The sequence shown here is derived from an EMBL/GenBank/DDBJ whole genome shotgun (WGS) entry which is preliminary data.</text>
</comment>
<proteinExistence type="predicted"/>
<gene>
    <name evidence="2" type="ORF">PF002_g6952</name>
    <name evidence="1" type="ORF">PF010_g15964</name>
</gene>
<organism evidence="2 3">
    <name type="scientific">Phytophthora fragariae</name>
    <dbReference type="NCBI Taxonomy" id="53985"/>
    <lineage>
        <taxon>Eukaryota</taxon>
        <taxon>Sar</taxon>
        <taxon>Stramenopiles</taxon>
        <taxon>Oomycota</taxon>
        <taxon>Peronosporomycetes</taxon>
        <taxon>Peronosporales</taxon>
        <taxon>Peronosporaceae</taxon>
        <taxon>Phytophthora</taxon>
    </lineage>
</organism>
<reference evidence="2 3" key="1">
    <citation type="submission" date="2018-08" db="EMBL/GenBank/DDBJ databases">
        <title>Genomic investigation of the strawberry pathogen Phytophthora fragariae indicates pathogenicity is determined by transcriptional variation in three key races.</title>
        <authorList>
            <person name="Adams T.M."/>
            <person name="Armitage A.D."/>
            <person name="Sobczyk M.K."/>
            <person name="Bates H.J."/>
            <person name="Dunwell J.M."/>
            <person name="Nellist C.F."/>
            <person name="Harrison R.J."/>
        </authorList>
    </citation>
    <scope>NUCLEOTIDE SEQUENCE [LARGE SCALE GENOMIC DNA]</scope>
    <source>
        <strain evidence="2 3">BC-1</strain>
        <strain evidence="1 4">ONT-3</strain>
    </source>
</reference>
<name>A0A6A4A014_9STRA</name>
<evidence type="ECO:0000313" key="4">
    <source>
        <dbReference type="Proteomes" id="UP000488956"/>
    </source>
</evidence>
<evidence type="ECO:0000313" key="3">
    <source>
        <dbReference type="Proteomes" id="UP000440367"/>
    </source>
</evidence>
<dbReference type="AlphaFoldDB" id="A0A6A4A014"/>